<keyword evidence="3" id="KW-0238">DNA-binding</keyword>
<dbReference type="NCBIfam" id="TIGR00585">
    <property type="entry name" value="mutl"/>
    <property type="match status" value="1"/>
</dbReference>
<keyword evidence="2" id="KW-0227">DNA damage</keyword>
<dbReference type="InterPro" id="IPR036910">
    <property type="entry name" value="HMG_box_dom_sf"/>
</dbReference>
<dbReference type="FunFam" id="3.30.565.10:FF:000017">
    <property type="entry name" value="PMS1 homolog 1, mismatch repair system component"/>
    <property type="match status" value="1"/>
</dbReference>
<dbReference type="InterPro" id="IPR038973">
    <property type="entry name" value="MutL/Mlh/Pms-like"/>
</dbReference>
<protein>
    <recommendedName>
        <fullName evidence="5">HMG box domain-containing protein</fullName>
    </recommendedName>
</protein>
<dbReference type="InterPro" id="IPR013507">
    <property type="entry name" value="DNA_mismatch_S5_2-like"/>
</dbReference>
<evidence type="ECO:0000256" key="4">
    <source>
        <dbReference type="SAM" id="MobiDB-lite"/>
    </source>
</evidence>
<feature type="compositionally biased region" description="Basic and acidic residues" evidence="4">
    <location>
        <begin position="621"/>
        <end position="639"/>
    </location>
</feature>
<dbReference type="SMART" id="SM01340">
    <property type="entry name" value="DNA_mis_repair"/>
    <property type="match status" value="1"/>
</dbReference>
<feature type="region of interest" description="Disordered" evidence="4">
    <location>
        <begin position="680"/>
        <end position="718"/>
    </location>
</feature>
<evidence type="ECO:0000259" key="5">
    <source>
        <dbReference type="PROSITE" id="PS50118"/>
    </source>
</evidence>
<dbReference type="InterPro" id="IPR002099">
    <property type="entry name" value="MutL/Mlh/PMS"/>
</dbReference>
<dbReference type="InterPro" id="IPR036890">
    <property type="entry name" value="HATPase_C_sf"/>
</dbReference>
<dbReference type="AlphaFoldDB" id="A0A0P4W468"/>
<sequence length="1101" mass="121848">MVLQELPQDTVRLIKSTQVITTPVSLVKELLENSIDAGATSVTIRLEKYGFGLVEVRDNGSGIEEEDVKFIAKPHFTSKIESFADLASLNTYGFRGEALASLCAVAEVSITTKTKDGVMGHTYTFDHAGTVTSKKPAAAPNGTSIMARNLFKNLPVRKQYYSSSKRQKEELKKVEDLVLAFTLAAPVVHLTLSHDKLTVIQKSSVKNIQEALMSTFPAVYKDLVLRKKNIEDIHIETYLPCLGPNENPSLSRTTADRFFVLVNQRPVVHKSIEKVVKAFYSQKVQGSHGRYPLGVVTLSVPPASVDVNLEPNKNKILLRNENQVLETVQEILSELYGPLEQHPKKSNDDITCTFGDLIKDSEMLEEENIYNSENIETEDCFLDINNKRGALVCNGKTGMAHTKQAPVGSVDRGKAISGTMSDSEKCGSALKKDIFRKPFQVKQVEKEQKNTSFISNKTVTSSAQLTLNYRNALEESCHGKDNAVCASTPKDSNDACFPSISETSIASDDDDFEDFLSEKDLNVIKGFEKEISGIAPLPLSCITEVCGSGCVKENNAPVEQNCKDALPKSNSDEDKLHESFTGSDGIPVYKIPPLPPFEGTINKHVNDKSKVSLEDISPLHSDLENIQDGKPRDPEEREGSIGGAWSRGMPVDGKNIQTVQLVSTATLGSKLVAAQDAARRAKRHVPVEPGGVSATPPKKTKINSLAPANYDHTQGTPMKKPSSPFILFARDIRRQVLCEHPGADFAFVAKEMADRWKTLDTDSKNHYKELAKAEADRYHMQVKQIKESRARSGGSPLARGCNTAGSLDKYIAPLTPYIKGKGKVIQQEPFVGDRPWLQHRKEIKCSLDTLKEKINKRTYAKNTKNTSDTLTVLGQVTSIGGWLCVQGSDIVALNVYRVYEVVLYNNLLKTFRLSMKPLDTSIPFNASTVGVENWAALLKLPRELVPDRNFYWVTDQRLIANGFHVALFPGATASVTISHGEVTQMADTIKFYGITDLKEILSLLAASPLASLQQTRPLKLQHWIKEEAVRLVRSAPNIVRREDVLEKVKSLHLLRNGNEEVKQLPINLKCIHGRPLCTKLHSLEDLPSREQKHTKIPNKVI</sequence>
<dbReference type="GO" id="GO:0030983">
    <property type="term" value="F:mismatched DNA binding"/>
    <property type="evidence" value="ECO:0007669"/>
    <property type="project" value="InterPro"/>
</dbReference>
<dbReference type="SUPFAM" id="SSF54211">
    <property type="entry name" value="Ribosomal protein S5 domain 2-like"/>
    <property type="match status" value="1"/>
</dbReference>
<dbReference type="GO" id="GO:0032389">
    <property type="term" value="C:MutLalpha complex"/>
    <property type="evidence" value="ECO:0007669"/>
    <property type="project" value="TreeGrafter"/>
</dbReference>
<dbReference type="PANTHER" id="PTHR10073:SF54">
    <property type="entry name" value="PMS1 PROTEIN HOMOLOG 1"/>
    <property type="match status" value="1"/>
</dbReference>
<feature type="region of interest" description="Disordered" evidence="4">
    <location>
        <begin position="617"/>
        <end position="649"/>
    </location>
</feature>
<feature type="DNA-binding region" description="HMG box" evidence="3">
    <location>
        <begin position="718"/>
        <end position="786"/>
    </location>
</feature>
<dbReference type="GO" id="GO:0005524">
    <property type="term" value="F:ATP binding"/>
    <property type="evidence" value="ECO:0007669"/>
    <property type="project" value="InterPro"/>
</dbReference>
<reference evidence="6" key="1">
    <citation type="submission" date="2015-09" db="EMBL/GenBank/DDBJ databases">
        <title>Scylla olivacea transcriptome.</title>
        <authorList>
            <person name="Ikhwanuddin M."/>
        </authorList>
    </citation>
    <scope>NUCLEOTIDE SEQUENCE</scope>
</reference>
<dbReference type="Pfam" id="PF13589">
    <property type="entry name" value="HATPase_c_3"/>
    <property type="match status" value="1"/>
</dbReference>
<dbReference type="Gene3D" id="1.10.30.10">
    <property type="entry name" value="High mobility group box domain"/>
    <property type="match status" value="1"/>
</dbReference>
<dbReference type="CDD" id="cd00084">
    <property type="entry name" value="HMG-box_SF"/>
    <property type="match status" value="1"/>
</dbReference>
<dbReference type="InterPro" id="IPR009071">
    <property type="entry name" value="HMG_box_dom"/>
</dbReference>
<evidence type="ECO:0000256" key="3">
    <source>
        <dbReference type="PROSITE-ProRule" id="PRU00267"/>
    </source>
</evidence>
<dbReference type="PANTHER" id="PTHR10073">
    <property type="entry name" value="DNA MISMATCH REPAIR PROTEIN MLH, PMS, MUTL"/>
    <property type="match status" value="1"/>
</dbReference>
<dbReference type="InterPro" id="IPR014721">
    <property type="entry name" value="Ribsml_uS5_D2-typ_fold_subgr"/>
</dbReference>
<dbReference type="InterPro" id="IPR020568">
    <property type="entry name" value="Ribosomal_Su5_D2-typ_SF"/>
</dbReference>
<dbReference type="GO" id="GO:0006298">
    <property type="term" value="P:mismatch repair"/>
    <property type="evidence" value="ECO:0007669"/>
    <property type="project" value="InterPro"/>
</dbReference>
<keyword evidence="3" id="KW-0539">Nucleus</keyword>
<dbReference type="SUPFAM" id="SSF55874">
    <property type="entry name" value="ATPase domain of HSP90 chaperone/DNA topoisomerase II/histidine kinase"/>
    <property type="match status" value="1"/>
</dbReference>
<dbReference type="Gene3D" id="3.30.565.10">
    <property type="entry name" value="Histidine kinase-like ATPase, C-terminal domain"/>
    <property type="match status" value="1"/>
</dbReference>
<proteinExistence type="inferred from homology"/>
<dbReference type="SUPFAM" id="SSF47095">
    <property type="entry name" value="HMG-box"/>
    <property type="match status" value="1"/>
</dbReference>
<comment type="similarity">
    <text evidence="1">Belongs to the DNA mismatch repair MutL/HexB family.</text>
</comment>
<dbReference type="Gene3D" id="3.30.230.10">
    <property type="match status" value="1"/>
</dbReference>
<dbReference type="PROSITE" id="PS50118">
    <property type="entry name" value="HMG_BOX_2"/>
    <property type="match status" value="1"/>
</dbReference>
<dbReference type="InterPro" id="IPR014762">
    <property type="entry name" value="DNA_mismatch_repair_CS"/>
</dbReference>
<name>A0A0P4W468_SCYOL</name>
<evidence type="ECO:0000313" key="6">
    <source>
        <dbReference type="EMBL" id="JAI59898.1"/>
    </source>
</evidence>
<feature type="domain" description="HMG box" evidence="5">
    <location>
        <begin position="718"/>
        <end position="786"/>
    </location>
</feature>
<dbReference type="Pfam" id="PF01119">
    <property type="entry name" value="DNA_mis_repair"/>
    <property type="match status" value="1"/>
</dbReference>
<evidence type="ECO:0000256" key="1">
    <source>
        <dbReference type="ARBA" id="ARBA00006082"/>
    </source>
</evidence>
<dbReference type="CDD" id="cd16926">
    <property type="entry name" value="HATPase_MutL-MLH-PMS-like"/>
    <property type="match status" value="1"/>
</dbReference>
<organism evidence="6">
    <name type="scientific">Scylla olivacea</name>
    <name type="common">Orange mud crab</name>
    <name type="synonym">Cancer olivacea</name>
    <dbReference type="NCBI Taxonomy" id="85551"/>
    <lineage>
        <taxon>Eukaryota</taxon>
        <taxon>Metazoa</taxon>
        <taxon>Ecdysozoa</taxon>
        <taxon>Arthropoda</taxon>
        <taxon>Crustacea</taxon>
        <taxon>Multicrustacea</taxon>
        <taxon>Malacostraca</taxon>
        <taxon>Eumalacostraca</taxon>
        <taxon>Eucarida</taxon>
        <taxon>Decapoda</taxon>
        <taxon>Pleocyemata</taxon>
        <taxon>Brachyura</taxon>
        <taxon>Eubrachyura</taxon>
        <taxon>Portunoidea</taxon>
        <taxon>Portunidae</taxon>
        <taxon>Portuninae</taxon>
        <taxon>Scylla</taxon>
    </lineage>
</organism>
<dbReference type="SMART" id="SM00398">
    <property type="entry name" value="HMG"/>
    <property type="match status" value="1"/>
</dbReference>
<dbReference type="PROSITE" id="PS00058">
    <property type="entry name" value="DNA_MISMATCH_REPAIR_1"/>
    <property type="match status" value="1"/>
</dbReference>
<dbReference type="EMBL" id="GDRN01093403">
    <property type="protein sequence ID" value="JAI59898.1"/>
    <property type="molecule type" value="Transcribed_RNA"/>
</dbReference>
<dbReference type="Pfam" id="PF00505">
    <property type="entry name" value="HMG_box"/>
    <property type="match status" value="1"/>
</dbReference>
<dbReference type="CDD" id="cd00782">
    <property type="entry name" value="MutL_Trans"/>
    <property type="match status" value="1"/>
</dbReference>
<dbReference type="GO" id="GO:0016887">
    <property type="term" value="F:ATP hydrolysis activity"/>
    <property type="evidence" value="ECO:0007669"/>
    <property type="project" value="InterPro"/>
</dbReference>
<accession>A0A0P4W468</accession>
<dbReference type="GO" id="GO:0140664">
    <property type="term" value="F:ATP-dependent DNA damage sensor activity"/>
    <property type="evidence" value="ECO:0007669"/>
    <property type="project" value="InterPro"/>
</dbReference>
<evidence type="ECO:0000256" key="2">
    <source>
        <dbReference type="ARBA" id="ARBA00022763"/>
    </source>
</evidence>